<feature type="chain" id="PRO_5046558026" description="DUF8094 domain-containing protein" evidence="2">
    <location>
        <begin position="21"/>
        <end position="404"/>
    </location>
</feature>
<feature type="domain" description="DUF8094" evidence="3">
    <location>
        <begin position="47"/>
        <end position="328"/>
    </location>
</feature>
<feature type="region of interest" description="Disordered" evidence="1">
    <location>
        <begin position="320"/>
        <end position="404"/>
    </location>
</feature>
<keyword evidence="5" id="KW-1185">Reference proteome</keyword>
<keyword evidence="2" id="KW-0732">Signal</keyword>
<feature type="compositionally biased region" description="Basic and acidic residues" evidence="1">
    <location>
        <begin position="361"/>
        <end position="382"/>
    </location>
</feature>
<dbReference type="InterPro" id="IPR058407">
    <property type="entry name" value="DUF8094"/>
</dbReference>
<evidence type="ECO:0000313" key="4">
    <source>
        <dbReference type="EMBL" id="MFD0901457.1"/>
    </source>
</evidence>
<feature type="compositionally biased region" description="Low complexity" evidence="1">
    <location>
        <begin position="346"/>
        <end position="360"/>
    </location>
</feature>
<dbReference type="RefSeq" id="WP_378298673.1">
    <property type="nucleotide sequence ID" value="NZ_JBHTJA010000021.1"/>
</dbReference>
<proteinExistence type="predicted"/>
<evidence type="ECO:0000259" key="3">
    <source>
        <dbReference type="Pfam" id="PF26366"/>
    </source>
</evidence>
<evidence type="ECO:0000313" key="5">
    <source>
        <dbReference type="Proteomes" id="UP001596972"/>
    </source>
</evidence>
<accession>A0ABW3EPS4</accession>
<dbReference type="Pfam" id="PF26366">
    <property type="entry name" value="DUF8094"/>
    <property type="match status" value="1"/>
</dbReference>
<gene>
    <name evidence="4" type="ORF">ACFQ11_13735</name>
</gene>
<sequence length="404" mass="42579">MHTIARALAALALLVSMAAAGCAQKSAPEVRPTAAMPTPSPPEPVDLTPEVAKDAFRTYVINEDVARAAGDERLALTWTSDGQSQLTAAEFRKAAYDGDPVRRFDYGRPELYVPKLRPGGYPQWFVASVDRSVVGEPDSGRRVLMSFILRGADRRWSLTNVVVLDRDAEIPAVAVDDDGYAEALRSDDTSVLIRPQEMGGIHATMAAEGEGSVAAKVMEAGARTSGYYERAEEAKEDAAKDDLTLTVVPTATSFPYFGLRTEDGGGLIIYSLYRNASLISEAAADDPEAPRPEIPAEAEHLLDGTVEGNRVDMASTLHFAAYDPPREDGEKGTDGEKGADGGSGGPSPSASGSPSPSGDRPSGEGDGGERGSEKKDGEDGTARARVIGDNGAVTRASTPPLKKN</sequence>
<dbReference type="PROSITE" id="PS51257">
    <property type="entry name" value="PROKAR_LIPOPROTEIN"/>
    <property type="match status" value="1"/>
</dbReference>
<dbReference type="Proteomes" id="UP001596972">
    <property type="component" value="Unassembled WGS sequence"/>
</dbReference>
<comment type="caution">
    <text evidence="4">The sequence shown here is derived from an EMBL/GenBank/DDBJ whole genome shotgun (WGS) entry which is preliminary data.</text>
</comment>
<feature type="compositionally biased region" description="Basic and acidic residues" evidence="1">
    <location>
        <begin position="324"/>
        <end position="339"/>
    </location>
</feature>
<organism evidence="4 5">
    <name type="scientific">Actinomadura sediminis</name>
    <dbReference type="NCBI Taxonomy" id="1038904"/>
    <lineage>
        <taxon>Bacteria</taxon>
        <taxon>Bacillati</taxon>
        <taxon>Actinomycetota</taxon>
        <taxon>Actinomycetes</taxon>
        <taxon>Streptosporangiales</taxon>
        <taxon>Thermomonosporaceae</taxon>
        <taxon>Actinomadura</taxon>
    </lineage>
</organism>
<protein>
    <recommendedName>
        <fullName evidence="3">DUF8094 domain-containing protein</fullName>
    </recommendedName>
</protein>
<evidence type="ECO:0000256" key="1">
    <source>
        <dbReference type="SAM" id="MobiDB-lite"/>
    </source>
</evidence>
<reference evidence="5" key="1">
    <citation type="journal article" date="2019" name="Int. J. Syst. Evol. Microbiol.">
        <title>The Global Catalogue of Microorganisms (GCM) 10K type strain sequencing project: providing services to taxonomists for standard genome sequencing and annotation.</title>
        <authorList>
            <consortium name="The Broad Institute Genomics Platform"/>
            <consortium name="The Broad Institute Genome Sequencing Center for Infectious Disease"/>
            <person name="Wu L."/>
            <person name="Ma J."/>
        </authorList>
    </citation>
    <scope>NUCLEOTIDE SEQUENCE [LARGE SCALE GENOMIC DNA]</scope>
    <source>
        <strain evidence="5">JCM 31202</strain>
    </source>
</reference>
<dbReference type="EMBL" id="JBHTJA010000021">
    <property type="protein sequence ID" value="MFD0901457.1"/>
    <property type="molecule type" value="Genomic_DNA"/>
</dbReference>
<feature type="signal peptide" evidence="2">
    <location>
        <begin position="1"/>
        <end position="20"/>
    </location>
</feature>
<name>A0ABW3EPS4_9ACTN</name>
<evidence type="ECO:0000256" key="2">
    <source>
        <dbReference type="SAM" id="SignalP"/>
    </source>
</evidence>